<feature type="compositionally biased region" description="Low complexity" evidence="1">
    <location>
        <begin position="404"/>
        <end position="425"/>
    </location>
</feature>
<dbReference type="InterPro" id="IPR014752">
    <property type="entry name" value="Arrestin-like_C"/>
</dbReference>
<reference evidence="4" key="1">
    <citation type="submission" date="2014-12" db="EMBL/GenBank/DDBJ databases">
        <title>Genome Sequence of Valsa Canker Pathogens Uncovers a Specific Adaption of Colonization on Woody Bark.</title>
        <authorList>
            <person name="Yin Z."/>
            <person name="Liu H."/>
            <person name="Gao X."/>
            <person name="Li Z."/>
            <person name="Song N."/>
            <person name="Ke X."/>
            <person name="Dai Q."/>
            <person name="Wu Y."/>
            <person name="Sun Y."/>
            <person name="Xu J.-R."/>
            <person name="Kang Z.K."/>
            <person name="Wang L."/>
            <person name="Huang L."/>
        </authorList>
    </citation>
    <scope>NUCLEOTIDE SEQUENCE [LARGE SCALE GENOMIC DNA]</scope>
    <source>
        <strain evidence="4">SXYL134</strain>
    </source>
</reference>
<sequence>MPPAVRKVSPELDIQLDNIGRPYQPGDVITGRIVRRAHAVSPNATLTVYLLGRAKTKITVTKNNGNSTSRHYYRGRFNFFDAARTRQQLHNGPIHIPPGGNPEIWEFSLEVPLTPSPRVLLAENHKPENSFLSLNPDDLASSSLPSSFAAEGRRLNTRFEAYVEYHLEASLLQQGSHGGTITAILPVHIRTPSLPYPLTNFDLQRCRWPRSVSTYHLVPGMEGADLSFKQKSQQFFHSSKVPTFGFSLECSCPAVIQLENPTPIPFLLRIIPDRKRTSEVLHDVPETFRVNSLELVLNARTNVVGSGTWSTHTGDGTVKHRFNLPVWLGPPATAPQAARSGETKQSGQSDPVTETSTHVDEKAMKEKSVSEVVTDPEDGGGPSTSQEHTTTGAPSEELPTYTASTSQPPKPGTSSPSGPLLIPSSWEAEDTPLDVGTAVGLRFFPTHALAMGRRISGDTSYGVIAPDFTTYCIRHSHRLKWKVVVGVAGETVKFEGEQPVSVIGPSEM</sequence>
<feature type="compositionally biased region" description="Polar residues" evidence="1">
    <location>
        <begin position="343"/>
        <end position="356"/>
    </location>
</feature>
<feature type="region of interest" description="Disordered" evidence="1">
    <location>
        <begin position="321"/>
        <end position="425"/>
    </location>
</feature>
<dbReference type="Pfam" id="PF00339">
    <property type="entry name" value="Arrestin_N"/>
    <property type="match status" value="1"/>
</dbReference>
<keyword evidence="4" id="KW-1185">Reference proteome</keyword>
<protein>
    <recommendedName>
        <fullName evidence="2">Arrestin-like N-terminal domain-containing protein</fullName>
    </recommendedName>
</protein>
<feature type="domain" description="Arrestin-like N-terminal" evidence="2">
    <location>
        <begin position="13"/>
        <end position="115"/>
    </location>
</feature>
<proteinExistence type="predicted"/>
<dbReference type="InterPro" id="IPR011021">
    <property type="entry name" value="Arrestin-like_N"/>
</dbReference>
<name>A0A194UNK9_CYTMA</name>
<organism evidence="3 4">
    <name type="scientific">Cytospora mali</name>
    <name type="common">Apple Valsa canker fungus</name>
    <name type="synonym">Valsa mali</name>
    <dbReference type="NCBI Taxonomy" id="578113"/>
    <lineage>
        <taxon>Eukaryota</taxon>
        <taxon>Fungi</taxon>
        <taxon>Dikarya</taxon>
        <taxon>Ascomycota</taxon>
        <taxon>Pezizomycotina</taxon>
        <taxon>Sordariomycetes</taxon>
        <taxon>Sordariomycetidae</taxon>
        <taxon>Diaporthales</taxon>
        <taxon>Cytosporaceae</taxon>
        <taxon>Cytospora</taxon>
    </lineage>
</organism>
<accession>A0A194UNK9</accession>
<feature type="compositionally biased region" description="Basic and acidic residues" evidence="1">
    <location>
        <begin position="357"/>
        <end position="369"/>
    </location>
</feature>
<evidence type="ECO:0000313" key="3">
    <source>
        <dbReference type="EMBL" id="KUI53236.1"/>
    </source>
</evidence>
<dbReference type="AlphaFoldDB" id="A0A194UNK9"/>
<evidence type="ECO:0000313" key="4">
    <source>
        <dbReference type="Proteomes" id="UP000078576"/>
    </source>
</evidence>
<feature type="compositionally biased region" description="Polar residues" evidence="1">
    <location>
        <begin position="383"/>
        <end position="393"/>
    </location>
</feature>
<gene>
    <name evidence="3" type="ORF">VP1G_00666</name>
</gene>
<dbReference type="EMBL" id="KN714668">
    <property type="protein sequence ID" value="KUI53236.1"/>
    <property type="molecule type" value="Genomic_DNA"/>
</dbReference>
<dbReference type="OrthoDB" id="2333384at2759"/>
<dbReference type="Proteomes" id="UP000078576">
    <property type="component" value="Unassembled WGS sequence"/>
</dbReference>
<evidence type="ECO:0000256" key="1">
    <source>
        <dbReference type="SAM" id="MobiDB-lite"/>
    </source>
</evidence>
<evidence type="ECO:0000259" key="2">
    <source>
        <dbReference type="Pfam" id="PF00339"/>
    </source>
</evidence>
<dbReference type="Gene3D" id="2.60.40.640">
    <property type="match status" value="1"/>
</dbReference>